<sequence>MYPISLLVFFAFVVLLFYRRFRLHRRQGSLPLPPGPKGLPLIGNLWDIPAEYPWLTYAKWSATYGDVLYLDTPGSPTIILNSAQATTELLEKRSGNYSDRPGLSELYLQLPRILIFHISDMHMMFLAGWNFSLALMRYSDWWRQDASEDVPSIFSASRPSILLSSTIEGHVSLATTTAAVSRQFVPACSHAGSIIMKTVYGYDVEPDGDRFVDLVDQAMISIRLGLTNGTFLVDLLPILKNVPDWFPGAKFKKLAQRWRENVEEMREEPFRYAAESVAKGTAPSSFVSENLKNIKQNGVSESETYLEIIKNASGVAFAAGADTTVSTVLSAILAFVLYPEVLAKAQAELDEVVGQCRLPNFDDRPQLPYIDAVLSEALRWNPVVPMGVAHRSMKDDVYKGYYIPGGATVIGNAWAILHDEKDYPNPLMFDPERFMKKEGQQSPPDPTIAFGFGRRICPGRHLASNTAWIAIASIASTLSLSKAVDSDGHVIEPSDTFTGESMSFPLPFKCVFKARSTQAQALIDSEHC</sequence>
<dbReference type="PANTHER" id="PTHR46300:SF7">
    <property type="entry name" value="P450, PUTATIVE (EUROFUNG)-RELATED"/>
    <property type="match status" value="1"/>
</dbReference>
<evidence type="ECO:0000256" key="10">
    <source>
        <dbReference type="RuleBase" id="RU000461"/>
    </source>
</evidence>
<evidence type="ECO:0000256" key="4">
    <source>
        <dbReference type="ARBA" id="ARBA00022617"/>
    </source>
</evidence>
<evidence type="ECO:0000256" key="5">
    <source>
        <dbReference type="ARBA" id="ARBA00022723"/>
    </source>
</evidence>
<dbReference type="GO" id="GO:0004497">
    <property type="term" value="F:monooxygenase activity"/>
    <property type="evidence" value="ECO:0007669"/>
    <property type="project" value="UniProtKB-KW"/>
</dbReference>
<evidence type="ECO:0000313" key="11">
    <source>
        <dbReference type="EMBL" id="PBK75940.1"/>
    </source>
</evidence>
<keyword evidence="6 10" id="KW-0560">Oxidoreductase</keyword>
<dbReference type="STRING" id="1076256.A0A2H3C238"/>
<dbReference type="GO" id="GO:0020037">
    <property type="term" value="F:heme binding"/>
    <property type="evidence" value="ECO:0007669"/>
    <property type="project" value="InterPro"/>
</dbReference>
<dbReference type="Pfam" id="PF00067">
    <property type="entry name" value="p450"/>
    <property type="match status" value="1"/>
</dbReference>
<dbReference type="InterPro" id="IPR017972">
    <property type="entry name" value="Cyt_P450_CS"/>
</dbReference>
<evidence type="ECO:0000256" key="9">
    <source>
        <dbReference type="PIRSR" id="PIRSR602401-1"/>
    </source>
</evidence>
<keyword evidence="7 9" id="KW-0408">Iron</keyword>
<accession>A0A2H3C238</accession>
<dbReference type="InterPro" id="IPR050364">
    <property type="entry name" value="Cytochrome_P450_fung"/>
</dbReference>
<name>A0A2H3C238_9AGAR</name>
<evidence type="ECO:0000256" key="8">
    <source>
        <dbReference type="ARBA" id="ARBA00023033"/>
    </source>
</evidence>
<dbReference type="Gene3D" id="1.10.630.10">
    <property type="entry name" value="Cytochrome P450"/>
    <property type="match status" value="1"/>
</dbReference>
<comment type="similarity">
    <text evidence="3 10">Belongs to the cytochrome P450 family.</text>
</comment>
<dbReference type="GO" id="GO:0005506">
    <property type="term" value="F:iron ion binding"/>
    <property type="evidence" value="ECO:0007669"/>
    <property type="project" value="InterPro"/>
</dbReference>
<evidence type="ECO:0000256" key="6">
    <source>
        <dbReference type="ARBA" id="ARBA00023002"/>
    </source>
</evidence>
<dbReference type="PRINTS" id="PR00385">
    <property type="entry name" value="P450"/>
</dbReference>
<dbReference type="CDD" id="cd11065">
    <property type="entry name" value="CYP64-like"/>
    <property type="match status" value="1"/>
</dbReference>
<proteinExistence type="inferred from homology"/>
<evidence type="ECO:0000313" key="12">
    <source>
        <dbReference type="Proteomes" id="UP000218334"/>
    </source>
</evidence>
<protein>
    <submittedName>
        <fullName evidence="11">Cytochrome P450</fullName>
    </submittedName>
</protein>
<evidence type="ECO:0000256" key="2">
    <source>
        <dbReference type="ARBA" id="ARBA00005179"/>
    </source>
</evidence>
<organism evidence="11 12">
    <name type="scientific">Armillaria solidipes</name>
    <dbReference type="NCBI Taxonomy" id="1076256"/>
    <lineage>
        <taxon>Eukaryota</taxon>
        <taxon>Fungi</taxon>
        <taxon>Dikarya</taxon>
        <taxon>Basidiomycota</taxon>
        <taxon>Agaricomycotina</taxon>
        <taxon>Agaricomycetes</taxon>
        <taxon>Agaricomycetidae</taxon>
        <taxon>Agaricales</taxon>
        <taxon>Marasmiineae</taxon>
        <taxon>Physalacriaceae</taxon>
        <taxon>Armillaria</taxon>
    </lineage>
</organism>
<evidence type="ECO:0000256" key="1">
    <source>
        <dbReference type="ARBA" id="ARBA00001971"/>
    </source>
</evidence>
<evidence type="ECO:0000256" key="3">
    <source>
        <dbReference type="ARBA" id="ARBA00010617"/>
    </source>
</evidence>
<dbReference type="PRINTS" id="PR00463">
    <property type="entry name" value="EP450I"/>
</dbReference>
<comment type="cofactor">
    <cofactor evidence="1 9">
        <name>heme</name>
        <dbReference type="ChEBI" id="CHEBI:30413"/>
    </cofactor>
</comment>
<reference evidence="12" key="1">
    <citation type="journal article" date="2017" name="Nat. Ecol. Evol.">
        <title>Genome expansion and lineage-specific genetic innovations in the forest pathogenic fungi Armillaria.</title>
        <authorList>
            <person name="Sipos G."/>
            <person name="Prasanna A.N."/>
            <person name="Walter M.C."/>
            <person name="O'Connor E."/>
            <person name="Balint B."/>
            <person name="Krizsan K."/>
            <person name="Kiss B."/>
            <person name="Hess J."/>
            <person name="Varga T."/>
            <person name="Slot J."/>
            <person name="Riley R."/>
            <person name="Boka B."/>
            <person name="Rigling D."/>
            <person name="Barry K."/>
            <person name="Lee J."/>
            <person name="Mihaltcheva S."/>
            <person name="LaButti K."/>
            <person name="Lipzen A."/>
            <person name="Waldron R."/>
            <person name="Moloney N.M."/>
            <person name="Sperisen C."/>
            <person name="Kredics L."/>
            <person name="Vagvoelgyi C."/>
            <person name="Patrignani A."/>
            <person name="Fitzpatrick D."/>
            <person name="Nagy I."/>
            <person name="Doyle S."/>
            <person name="Anderson J.B."/>
            <person name="Grigoriev I.V."/>
            <person name="Gueldener U."/>
            <person name="Muensterkoetter M."/>
            <person name="Nagy L.G."/>
        </authorList>
    </citation>
    <scope>NUCLEOTIDE SEQUENCE [LARGE SCALE GENOMIC DNA]</scope>
    <source>
        <strain evidence="12">28-4</strain>
    </source>
</reference>
<evidence type="ECO:0000256" key="7">
    <source>
        <dbReference type="ARBA" id="ARBA00023004"/>
    </source>
</evidence>
<dbReference type="EMBL" id="KZ293417">
    <property type="protein sequence ID" value="PBK75940.1"/>
    <property type="molecule type" value="Genomic_DNA"/>
</dbReference>
<dbReference type="PANTHER" id="PTHR46300">
    <property type="entry name" value="P450, PUTATIVE (EUROFUNG)-RELATED-RELATED"/>
    <property type="match status" value="1"/>
</dbReference>
<dbReference type="GO" id="GO:0016705">
    <property type="term" value="F:oxidoreductase activity, acting on paired donors, with incorporation or reduction of molecular oxygen"/>
    <property type="evidence" value="ECO:0007669"/>
    <property type="project" value="InterPro"/>
</dbReference>
<dbReference type="AlphaFoldDB" id="A0A2H3C238"/>
<dbReference type="Proteomes" id="UP000218334">
    <property type="component" value="Unassembled WGS sequence"/>
</dbReference>
<dbReference type="SUPFAM" id="SSF48264">
    <property type="entry name" value="Cytochrome P450"/>
    <property type="match status" value="1"/>
</dbReference>
<dbReference type="InterPro" id="IPR002401">
    <property type="entry name" value="Cyt_P450_E_grp-I"/>
</dbReference>
<keyword evidence="8 10" id="KW-0503">Monooxygenase</keyword>
<keyword evidence="12" id="KW-1185">Reference proteome</keyword>
<keyword evidence="4 9" id="KW-0349">Heme</keyword>
<feature type="binding site" description="axial binding residue" evidence="9">
    <location>
        <position position="457"/>
    </location>
    <ligand>
        <name>heme</name>
        <dbReference type="ChEBI" id="CHEBI:30413"/>
    </ligand>
    <ligandPart>
        <name>Fe</name>
        <dbReference type="ChEBI" id="CHEBI:18248"/>
    </ligandPart>
</feature>
<gene>
    <name evidence="11" type="ORF">ARMSODRAFT_970468</name>
</gene>
<dbReference type="PROSITE" id="PS00086">
    <property type="entry name" value="CYTOCHROME_P450"/>
    <property type="match status" value="1"/>
</dbReference>
<keyword evidence="5 9" id="KW-0479">Metal-binding</keyword>
<dbReference type="InterPro" id="IPR036396">
    <property type="entry name" value="Cyt_P450_sf"/>
</dbReference>
<dbReference type="InterPro" id="IPR001128">
    <property type="entry name" value="Cyt_P450"/>
</dbReference>
<comment type="pathway">
    <text evidence="2">Secondary metabolite biosynthesis.</text>
</comment>